<gene>
    <name evidence="10" type="primary">WBGene00101853</name>
</gene>
<sequence length="782" mass="86303">SYNRPLSILLSDHRVVVLPSSLLLLLGSTQMDTVAVSNGPSDSNQDAHQYEHWNGTKMNGSGLGECENMKDDKMDERMVGVMKQEDTCDDKSLERQSVIENSLSDKISDGTTLSVLNPVTNTTSTFDYDPSLASVFSTYNPTMAYQTYAGYNNYLQSFQPTTLFGNPAFNSSFARTESVLSIPSLLTSYPLSFELRAPTSAYTYETSAYSYPYFNAPFGQDLQQPIQQQQPQPQEDLQSECISCGVSLPEELRINRNRLCTDCRANTNASSSSTSNVIPPIEMPPIQQTFSASSPSIPLPSIQSKSSTITPARAQAASHPKKTPNNVMAAHHSASSSNGQKRQGLVCSNCNGTNTTLWRRNAEGDPVCNACGLYYKLHNVHRPATMKKEGTLQTRKRKPKGGESSGSSKKKSHSSIQSNTRSSIDASPSSLTRYSSRTAFDTVNDPTPQTLMDNSSSSFGIGSYSLPPLDASSYSNITSINPFRGDNHWGNTIIEPSHSSAFHPISYSGVSKASPPFLLRLFSPCLPRKICQYESIETVSSTMPHSVERSRSLHSALKKAERTPDERKVVHFADSMGLDLVQVKCVFPYNSSDEELLSSSPSLLIKPSGGKGAVSVTRLIPHSGSFNDARFLQLHAPAWNIPKDYLQVNKELLNRTISNGVCLKSSNVIGMTFTAIVAVYNYSYHKQVFVRYSLDGWRSHIEIQARYISSHPQENTDSFSFSLFLPHSMPVGAKCEFALRYKCGHREFWDNNQGSNYVIECKTMATHYGMGLSSSHDRPVFY</sequence>
<dbReference type="GO" id="GO:0000164">
    <property type="term" value="C:protein phosphatase type 1 complex"/>
    <property type="evidence" value="ECO:0000318"/>
    <property type="project" value="GO_Central"/>
</dbReference>
<keyword evidence="11" id="KW-1185">Reference proteome</keyword>
<proteinExistence type="predicted"/>
<feature type="region of interest" description="Disordered" evidence="9">
    <location>
        <begin position="385"/>
        <end position="432"/>
    </location>
</feature>
<dbReference type="GO" id="GO:0000976">
    <property type="term" value="F:transcription cis-regulatory region binding"/>
    <property type="evidence" value="ECO:0007669"/>
    <property type="project" value="UniProtKB-ARBA"/>
</dbReference>
<dbReference type="EnsemblMetazoa" id="PPA12299.1">
    <property type="protein sequence ID" value="PPA12299.1"/>
    <property type="gene ID" value="WBGene00101853"/>
</dbReference>
<dbReference type="CDD" id="cd00202">
    <property type="entry name" value="ZnF_GATA"/>
    <property type="match status" value="1"/>
</dbReference>
<reference evidence="10" key="2">
    <citation type="submission" date="2022-06" db="UniProtKB">
        <authorList>
            <consortium name="EnsemblMetazoa"/>
        </authorList>
    </citation>
    <scope>IDENTIFICATION</scope>
    <source>
        <strain evidence="10">PS312</strain>
    </source>
</reference>
<keyword evidence="4" id="KW-0862">Zinc</keyword>
<feature type="compositionally biased region" description="Low complexity" evidence="9">
    <location>
        <begin position="291"/>
        <end position="307"/>
    </location>
</feature>
<evidence type="ECO:0000256" key="2">
    <source>
        <dbReference type="ARBA" id="ARBA00022723"/>
    </source>
</evidence>
<keyword evidence="6" id="KW-0238">DNA-binding</keyword>
<evidence type="ECO:0000256" key="5">
    <source>
        <dbReference type="ARBA" id="ARBA00023015"/>
    </source>
</evidence>
<evidence type="ECO:0000313" key="11">
    <source>
        <dbReference type="Proteomes" id="UP000005239"/>
    </source>
</evidence>
<evidence type="ECO:0000256" key="9">
    <source>
        <dbReference type="SAM" id="MobiDB-lite"/>
    </source>
</evidence>
<dbReference type="PROSITE" id="PS51159">
    <property type="entry name" value="CBM21"/>
    <property type="match status" value="1"/>
</dbReference>
<feature type="region of interest" description="Disordered" evidence="9">
    <location>
        <begin position="286"/>
        <end position="343"/>
    </location>
</feature>
<evidence type="ECO:0000256" key="8">
    <source>
        <dbReference type="ARBA" id="ARBA00023242"/>
    </source>
</evidence>
<dbReference type="GO" id="GO:0005979">
    <property type="term" value="P:regulation of glycogen biosynthetic process"/>
    <property type="evidence" value="ECO:0000318"/>
    <property type="project" value="GO_Central"/>
</dbReference>
<keyword evidence="3" id="KW-0863">Zinc-finger</keyword>
<dbReference type="GO" id="GO:0006355">
    <property type="term" value="P:regulation of DNA-templated transcription"/>
    <property type="evidence" value="ECO:0007669"/>
    <property type="project" value="InterPro"/>
</dbReference>
<reference evidence="11" key="1">
    <citation type="journal article" date="2008" name="Nat. Genet.">
        <title>The Pristionchus pacificus genome provides a unique perspective on nematode lifestyle and parasitism.</title>
        <authorList>
            <person name="Dieterich C."/>
            <person name="Clifton S.W."/>
            <person name="Schuster L.N."/>
            <person name="Chinwalla A."/>
            <person name="Delehaunty K."/>
            <person name="Dinkelacker I."/>
            <person name="Fulton L."/>
            <person name="Fulton R."/>
            <person name="Godfrey J."/>
            <person name="Minx P."/>
            <person name="Mitreva M."/>
            <person name="Roeseler W."/>
            <person name="Tian H."/>
            <person name="Witte H."/>
            <person name="Yang S.P."/>
            <person name="Wilson R.K."/>
            <person name="Sommer R.J."/>
        </authorList>
    </citation>
    <scope>NUCLEOTIDE SEQUENCE [LARGE SCALE GENOMIC DNA]</scope>
    <source>
        <strain evidence="11">PS312</strain>
    </source>
</reference>
<dbReference type="Gene3D" id="3.30.50.10">
    <property type="entry name" value="Erythroid Transcription Factor GATA-1, subunit A"/>
    <property type="match status" value="1"/>
</dbReference>
<name>A0A2A6BEL2_PRIPA</name>
<dbReference type="InterPro" id="IPR013088">
    <property type="entry name" value="Znf_NHR/GATA"/>
</dbReference>
<dbReference type="PANTHER" id="PTHR12307:SF36">
    <property type="entry name" value="GLYCOGEN-BINDING SUBUNIT 76A"/>
    <property type="match status" value="1"/>
</dbReference>
<dbReference type="Proteomes" id="UP000005239">
    <property type="component" value="Unassembled WGS sequence"/>
</dbReference>
<dbReference type="InterPro" id="IPR038175">
    <property type="entry name" value="CBM21_dom_sf"/>
</dbReference>
<evidence type="ECO:0000256" key="1">
    <source>
        <dbReference type="ARBA" id="ARBA00004123"/>
    </source>
</evidence>
<dbReference type="GO" id="GO:0005634">
    <property type="term" value="C:nucleus"/>
    <property type="evidence" value="ECO:0007669"/>
    <property type="project" value="UniProtKB-SubCell"/>
</dbReference>
<accession>A0A8R1UCA7</accession>
<dbReference type="FunFam" id="3.30.50.10:FF:000032">
    <property type="entry name" value="Transcription factor GATA-3"/>
    <property type="match status" value="1"/>
</dbReference>
<dbReference type="SMART" id="SM00401">
    <property type="entry name" value="ZnF_GATA"/>
    <property type="match status" value="1"/>
</dbReference>
<feature type="compositionally biased region" description="Polar residues" evidence="9">
    <location>
        <begin position="333"/>
        <end position="343"/>
    </location>
</feature>
<dbReference type="GO" id="GO:2001069">
    <property type="term" value="F:glycogen binding"/>
    <property type="evidence" value="ECO:0000318"/>
    <property type="project" value="GO_Central"/>
</dbReference>
<dbReference type="PROSITE" id="PS50114">
    <property type="entry name" value="GATA_ZN_FINGER_2"/>
    <property type="match status" value="1"/>
</dbReference>
<dbReference type="Pfam" id="PF00320">
    <property type="entry name" value="GATA"/>
    <property type="match status" value="1"/>
</dbReference>
<dbReference type="PRINTS" id="PR00619">
    <property type="entry name" value="GATAZNFINGER"/>
</dbReference>
<dbReference type="InterPro" id="IPR000679">
    <property type="entry name" value="Znf_GATA"/>
</dbReference>
<dbReference type="InterPro" id="IPR005036">
    <property type="entry name" value="CBM21_dom"/>
</dbReference>
<dbReference type="GO" id="GO:0008157">
    <property type="term" value="F:protein phosphatase 1 binding"/>
    <property type="evidence" value="ECO:0000318"/>
    <property type="project" value="GO_Central"/>
</dbReference>
<keyword evidence="5" id="KW-0805">Transcription regulation</keyword>
<accession>A0A2A6BEL2</accession>
<feature type="compositionally biased region" description="Polar residues" evidence="9">
    <location>
        <begin position="419"/>
        <end position="432"/>
    </location>
</feature>
<dbReference type="GO" id="GO:0009888">
    <property type="term" value="P:tissue development"/>
    <property type="evidence" value="ECO:0007669"/>
    <property type="project" value="UniProtKB-ARBA"/>
</dbReference>
<dbReference type="GO" id="GO:0008270">
    <property type="term" value="F:zinc ion binding"/>
    <property type="evidence" value="ECO:0007669"/>
    <property type="project" value="UniProtKB-KW"/>
</dbReference>
<comment type="subcellular location">
    <subcellularLocation>
        <location evidence="1">Nucleus</location>
    </subcellularLocation>
</comment>
<evidence type="ECO:0000256" key="4">
    <source>
        <dbReference type="ARBA" id="ARBA00022833"/>
    </source>
</evidence>
<keyword evidence="2" id="KW-0479">Metal-binding</keyword>
<organism evidence="10 11">
    <name type="scientific">Pristionchus pacificus</name>
    <name type="common">Parasitic nematode worm</name>
    <dbReference type="NCBI Taxonomy" id="54126"/>
    <lineage>
        <taxon>Eukaryota</taxon>
        <taxon>Metazoa</taxon>
        <taxon>Ecdysozoa</taxon>
        <taxon>Nematoda</taxon>
        <taxon>Chromadorea</taxon>
        <taxon>Rhabditida</taxon>
        <taxon>Rhabditina</taxon>
        <taxon>Diplogasteromorpha</taxon>
        <taxon>Diplogasteroidea</taxon>
        <taxon>Neodiplogasteridae</taxon>
        <taxon>Pristionchus</taxon>
    </lineage>
</organism>
<dbReference type="Gene3D" id="2.60.40.2440">
    <property type="entry name" value="Carbohydrate binding type-21 domain"/>
    <property type="match status" value="1"/>
</dbReference>
<protein>
    <submittedName>
        <fullName evidence="10">Elt-2</fullName>
    </submittedName>
</protein>
<evidence type="ECO:0000313" key="10">
    <source>
        <dbReference type="EnsemblMetazoa" id="PPA12299.1"/>
    </source>
</evidence>
<evidence type="ECO:0000256" key="7">
    <source>
        <dbReference type="ARBA" id="ARBA00023163"/>
    </source>
</evidence>
<dbReference type="Pfam" id="PF03370">
    <property type="entry name" value="CBM_21"/>
    <property type="match status" value="1"/>
</dbReference>
<dbReference type="AlphaFoldDB" id="A0A2A6BEL2"/>
<dbReference type="SUPFAM" id="SSF57716">
    <property type="entry name" value="Glucocorticoid receptor-like (DNA-binding domain)"/>
    <property type="match status" value="1"/>
</dbReference>
<keyword evidence="7" id="KW-0804">Transcription</keyword>
<keyword evidence="8" id="KW-0539">Nucleus</keyword>
<dbReference type="InterPro" id="IPR050782">
    <property type="entry name" value="PP1_regulatory_subunit_3"/>
</dbReference>
<dbReference type="PANTHER" id="PTHR12307">
    <property type="entry name" value="PROTEIN PHOSPHATASE 1 REGULATORY SUBUNIT"/>
    <property type="match status" value="1"/>
</dbReference>
<evidence type="ECO:0000256" key="3">
    <source>
        <dbReference type="ARBA" id="ARBA00022771"/>
    </source>
</evidence>
<evidence type="ECO:0000256" key="6">
    <source>
        <dbReference type="ARBA" id="ARBA00023125"/>
    </source>
</evidence>
<dbReference type="PROSITE" id="PS00344">
    <property type="entry name" value="GATA_ZN_FINGER_1"/>
    <property type="match status" value="1"/>
</dbReference>